<keyword evidence="2" id="KW-1185">Reference proteome</keyword>
<accession>A0A3N4JFR5</accession>
<evidence type="ECO:0000313" key="2">
    <source>
        <dbReference type="Proteomes" id="UP000276215"/>
    </source>
</evidence>
<evidence type="ECO:0000313" key="1">
    <source>
        <dbReference type="EMBL" id="RPA97106.1"/>
    </source>
</evidence>
<dbReference type="EMBL" id="ML120407">
    <property type="protein sequence ID" value="RPA97106.1"/>
    <property type="molecule type" value="Genomic_DNA"/>
</dbReference>
<dbReference type="Proteomes" id="UP000276215">
    <property type="component" value="Unassembled WGS sequence"/>
</dbReference>
<gene>
    <name evidence="1" type="ORF">L873DRAFT_1810152</name>
</gene>
<sequence length="54" mass="6079">MTPFKKSPAQHPATTWKRALFTSAAHSRYCRPRWIKCIRAPGLIVGRKTSLLAA</sequence>
<dbReference type="AlphaFoldDB" id="A0A3N4JFR5"/>
<name>A0A3N4JFR5_9PEZI</name>
<proteinExistence type="predicted"/>
<organism evidence="1 2">
    <name type="scientific">Choiromyces venosus 120613-1</name>
    <dbReference type="NCBI Taxonomy" id="1336337"/>
    <lineage>
        <taxon>Eukaryota</taxon>
        <taxon>Fungi</taxon>
        <taxon>Dikarya</taxon>
        <taxon>Ascomycota</taxon>
        <taxon>Pezizomycotina</taxon>
        <taxon>Pezizomycetes</taxon>
        <taxon>Pezizales</taxon>
        <taxon>Tuberaceae</taxon>
        <taxon>Choiromyces</taxon>
    </lineage>
</organism>
<protein>
    <submittedName>
        <fullName evidence="1">Uncharacterized protein</fullName>
    </submittedName>
</protein>
<reference evidence="1 2" key="1">
    <citation type="journal article" date="2018" name="Nat. Ecol. Evol.">
        <title>Pezizomycetes genomes reveal the molecular basis of ectomycorrhizal truffle lifestyle.</title>
        <authorList>
            <person name="Murat C."/>
            <person name="Payen T."/>
            <person name="Noel B."/>
            <person name="Kuo A."/>
            <person name="Morin E."/>
            <person name="Chen J."/>
            <person name="Kohler A."/>
            <person name="Krizsan K."/>
            <person name="Balestrini R."/>
            <person name="Da Silva C."/>
            <person name="Montanini B."/>
            <person name="Hainaut M."/>
            <person name="Levati E."/>
            <person name="Barry K.W."/>
            <person name="Belfiori B."/>
            <person name="Cichocki N."/>
            <person name="Clum A."/>
            <person name="Dockter R.B."/>
            <person name="Fauchery L."/>
            <person name="Guy J."/>
            <person name="Iotti M."/>
            <person name="Le Tacon F."/>
            <person name="Lindquist E.A."/>
            <person name="Lipzen A."/>
            <person name="Malagnac F."/>
            <person name="Mello A."/>
            <person name="Molinier V."/>
            <person name="Miyauchi S."/>
            <person name="Poulain J."/>
            <person name="Riccioni C."/>
            <person name="Rubini A."/>
            <person name="Sitrit Y."/>
            <person name="Splivallo R."/>
            <person name="Traeger S."/>
            <person name="Wang M."/>
            <person name="Zifcakova L."/>
            <person name="Wipf D."/>
            <person name="Zambonelli A."/>
            <person name="Paolocci F."/>
            <person name="Nowrousian M."/>
            <person name="Ottonello S."/>
            <person name="Baldrian P."/>
            <person name="Spatafora J.W."/>
            <person name="Henrissat B."/>
            <person name="Nagy L.G."/>
            <person name="Aury J.M."/>
            <person name="Wincker P."/>
            <person name="Grigoriev I.V."/>
            <person name="Bonfante P."/>
            <person name="Martin F.M."/>
        </authorList>
    </citation>
    <scope>NUCLEOTIDE SEQUENCE [LARGE SCALE GENOMIC DNA]</scope>
    <source>
        <strain evidence="1 2">120613-1</strain>
    </source>
</reference>